<dbReference type="Proteomes" id="UP001314170">
    <property type="component" value="Unassembled WGS sequence"/>
</dbReference>
<comment type="caution">
    <text evidence="2">The sequence shown here is derived from an EMBL/GenBank/DDBJ whole genome shotgun (WGS) entry which is preliminary data.</text>
</comment>
<name>A0AAV1S522_9ROSI</name>
<keyword evidence="3" id="KW-1185">Reference proteome</keyword>
<evidence type="ECO:0000256" key="1">
    <source>
        <dbReference type="SAM" id="MobiDB-lite"/>
    </source>
</evidence>
<evidence type="ECO:0000313" key="3">
    <source>
        <dbReference type="Proteomes" id="UP001314170"/>
    </source>
</evidence>
<protein>
    <submittedName>
        <fullName evidence="2">Uncharacterized protein</fullName>
    </submittedName>
</protein>
<dbReference type="AntiFam" id="ANF00039">
    <property type="entry name" value="Antisense to SRP RNA"/>
</dbReference>
<feature type="region of interest" description="Disordered" evidence="1">
    <location>
        <begin position="97"/>
        <end position="144"/>
    </location>
</feature>
<reference evidence="2 3" key="1">
    <citation type="submission" date="2024-01" db="EMBL/GenBank/DDBJ databases">
        <authorList>
            <person name="Waweru B."/>
        </authorList>
    </citation>
    <scope>NUCLEOTIDE SEQUENCE [LARGE SCALE GENOMIC DNA]</scope>
</reference>
<dbReference type="AlphaFoldDB" id="A0AAV1S522"/>
<dbReference type="EMBL" id="CAWUPB010001168">
    <property type="protein sequence ID" value="CAK7345406.1"/>
    <property type="molecule type" value="Genomic_DNA"/>
</dbReference>
<evidence type="ECO:0000313" key="2">
    <source>
        <dbReference type="EMBL" id="CAK7345406.1"/>
    </source>
</evidence>
<organism evidence="2 3">
    <name type="scientific">Dovyalis caffra</name>
    <dbReference type="NCBI Taxonomy" id="77055"/>
    <lineage>
        <taxon>Eukaryota</taxon>
        <taxon>Viridiplantae</taxon>
        <taxon>Streptophyta</taxon>
        <taxon>Embryophyta</taxon>
        <taxon>Tracheophyta</taxon>
        <taxon>Spermatophyta</taxon>
        <taxon>Magnoliopsida</taxon>
        <taxon>eudicotyledons</taxon>
        <taxon>Gunneridae</taxon>
        <taxon>Pentapetalae</taxon>
        <taxon>rosids</taxon>
        <taxon>fabids</taxon>
        <taxon>Malpighiales</taxon>
        <taxon>Salicaceae</taxon>
        <taxon>Flacourtieae</taxon>
        <taxon>Dovyalis</taxon>
    </lineage>
</organism>
<proteinExistence type="predicted"/>
<gene>
    <name evidence="2" type="ORF">DCAF_LOCUS18219</name>
</gene>
<sequence length="144" mass="15684">MAPTRYPSTRQEREVVARSVKPALRRTLRCRNHDTHVFTRKPRLHSRLGTGGPKLAKPNPALRAVVTFLHFGTPTWVTSSCYQARQLSDPALALTISTTETSSSSKNPHSPSSTNSSVPQASLSPSSLPNRNPNSLQSSEVGLI</sequence>
<accession>A0AAV1S522</accession>